<keyword evidence="2" id="KW-1185">Reference proteome</keyword>
<evidence type="ECO:0000313" key="1">
    <source>
        <dbReference type="EMBL" id="CAL1596750.1"/>
    </source>
</evidence>
<gene>
    <name evidence="1" type="ORF">KC01_LOCUS25375</name>
</gene>
<proteinExistence type="predicted"/>
<dbReference type="AlphaFoldDB" id="A0AAV2L359"/>
<accession>A0AAV2L359</accession>
<evidence type="ECO:0000313" key="2">
    <source>
        <dbReference type="Proteomes" id="UP001497482"/>
    </source>
</evidence>
<dbReference type="Proteomes" id="UP001497482">
    <property type="component" value="Chromosome 21"/>
</dbReference>
<protein>
    <submittedName>
        <fullName evidence="1">Uncharacterized protein</fullName>
    </submittedName>
</protein>
<organism evidence="1 2">
    <name type="scientific">Knipowitschia caucasica</name>
    <name type="common">Caucasian dwarf goby</name>
    <name type="synonym">Pomatoschistus caucasicus</name>
    <dbReference type="NCBI Taxonomy" id="637954"/>
    <lineage>
        <taxon>Eukaryota</taxon>
        <taxon>Metazoa</taxon>
        <taxon>Chordata</taxon>
        <taxon>Craniata</taxon>
        <taxon>Vertebrata</taxon>
        <taxon>Euteleostomi</taxon>
        <taxon>Actinopterygii</taxon>
        <taxon>Neopterygii</taxon>
        <taxon>Teleostei</taxon>
        <taxon>Neoteleostei</taxon>
        <taxon>Acanthomorphata</taxon>
        <taxon>Gobiaria</taxon>
        <taxon>Gobiiformes</taxon>
        <taxon>Gobioidei</taxon>
        <taxon>Gobiidae</taxon>
        <taxon>Gobiinae</taxon>
        <taxon>Knipowitschia</taxon>
    </lineage>
</organism>
<sequence length="92" mass="10107">MKKSAPQNLTYYFSAMRGAAESGGYNAWPPNTALHSRPQVSNWPHPLDMPHFDYHGVFNPQNMCSLPDTDFKAGEQISRAVPTTAIGQGTAQ</sequence>
<reference evidence="1 2" key="1">
    <citation type="submission" date="2024-04" db="EMBL/GenBank/DDBJ databases">
        <authorList>
            <person name="Waldvogel A.-M."/>
            <person name="Schoenle A."/>
        </authorList>
    </citation>
    <scope>NUCLEOTIDE SEQUENCE [LARGE SCALE GENOMIC DNA]</scope>
</reference>
<dbReference type="EMBL" id="OZ035843">
    <property type="protein sequence ID" value="CAL1596750.1"/>
    <property type="molecule type" value="Genomic_DNA"/>
</dbReference>
<name>A0AAV2L359_KNICA</name>